<reference evidence="1 2" key="1">
    <citation type="journal article" date="2019" name="Sci. Rep.">
        <title>Orb-weaving spider Araneus ventricosus genome elucidates the spidroin gene catalogue.</title>
        <authorList>
            <person name="Kono N."/>
            <person name="Nakamura H."/>
            <person name="Ohtoshi R."/>
            <person name="Moran D.A.P."/>
            <person name="Shinohara A."/>
            <person name="Yoshida Y."/>
            <person name="Fujiwara M."/>
            <person name="Mori M."/>
            <person name="Tomita M."/>
            <person name="Arakawa K."/>
        </authorList>
    </citation>
    <scope>NUCLEOTIDE SEQUENCE [LARGE SCALE GENOMIC DNA]</scope>
</reference>
<protein>
    <submittedName>
        <fullName evidence="1">Uncharacterized protein</fullName>
    </submittedName>
</protein>
<evidence type="ECO:0000313" key="2">
    <source>
        <dbReference type="Proteomes" id="UP000499080"/>
    </source>
</evidence>
<sequence length="189" mass="21562">MNAVYNICSHPDYKAFPFLSQMEKFSIKLKEGYRGCIYTPATRLIVKRDFPYRYNFFTISDRIVPESVKITEKCDEGHTIQSGHLVLDSTLYMTCNEAQPFVLCPSPETRGIERVNDMFACIPPFETVIDAHQGINFKPTEIDKFVPADTDEEADEVTINGGAPEKIERGIQIEEDKRIALKFNGKIKI</sequence>
<accession>A0A4Y2MUH6</accession>
<proteinExistence type="predicted"/>
<dbReference type="Proteomes" id="UP000499080">
    <property type="component" value="Unassembled WGS sequence"/>
</dbReference>
<evidence type="ECO:0000313" key="1">
    <source>
        <dbReference type="EMBL" id="GBN30004.1"/>
    </source>
</evidence>
<organism evidence="1 2">
    <name type="scientific">Araneus ventricosus</name>
    <name type="common">Orbweaver spider</name>
    <name type="synonym">Epeira ventricosa</name>
    <dbReference type="NCBI Taxonomy" id="182803"/>
    <lineage>
        <taxon>Eukaryota</taxon>
        <taxon>Metazoa</taxon>
        <taxon>Ecdysozoa</taxon>
        <taxon>Arthropoda</taxon>
        <taxon>Chelicerata</taxon>
        <taxon>Arachnida</taxon>
        <taxon>Araneae</taxon>
        <taxon>Araneomorphae</taxon>
        <taxon>Entelegynae</taxon>
        <taxon>Araneoidea</taxon>
        <taxon>Araneidae</taxon>
        <taxon>Araneus</taxon>
    </lineage>
</organism>
<dbReference type="EMBL" id="BGPR01007853">
    <property type="protein sequence ID" value="GBN30004.1"/>
    <property type="molecule type" value="Genomic_DNA"/>
</dbReference>
<comment type="caution">
    <text evidence="1">The sequence shown here is derived from an EMBL/GenBank/DDBJ whole genome shotgun (WGS) entry which is preliminary data.</text>
</comment>
<keyword evidence="2" id="KW-1185">Reference proteome</keyword>
<dbReference type="AlphaFoldDB" id="A0A4Y2MUH6"/>
<name>A0A4Y2MUH6_ARAVE</name>
<gene>
    <name evidence="1" type="ORF">AVEN_266531_1</name>
</gene>